<dbReference type="Proteomes" id="UP000429607">
    <property type="component" value="Unassembled WGS sequence"/>
</dbReference>
<dbReference type="EMBL" id="QXFV01000135">
    <property type="protein sequence ID" value="KAE9049133.1"/>
    <property type="molecule type" value="Genomic_DNA"/>
</dbReference>
<organism evidence="2 3">
    <name type="scientific">Phytophthora rubi</name>
    <dbReference type="NCBI Taxonomy" id="129364"/>
    <lineage>
        <taxon>Eukaryota</taxon>
        <taxon>Sar</taxon>
        <taxon>Stramenopiles</taxon>
        <taxon>Oomycota</taxon>
        <taxon>Peronosporomycetes</taxon>
        <taxon>Peronosporales</taxon>
        <taxon>Peronosporaceae</taxon>
        <taxon>Phytophthora</taxon>
    </lineage>
</organism>
<evidence type="ECO:0000313" key="2">
    <source>
        <dbReference type="EMBL" id="KAE9049133.1"/>
    </source>
</evidence>
<evidence type="ECO:0000313" key="4">
    <source>
        <dbReference type="Proteomes" id="UP000435112"/>
    </source>
</evidence>
<dbReference type="OrthoDB" id="89605at2759"/>
<sequence>MSVLLEALEKSVVYKYADALRAMSILQQITSTQISELERRVEPATDAATVMAVLPLRRIEACESQVAHFQNRWYSDHETRMPSFGVTTKIGRVVYDVQMIKAMRSWHTATQRLNDIDETITWINGVNPSPWHPDDEGWKEDCLDPDTLIERLKESMYWGISTDHFFT</sequence>
<comment type="caution">
    <text evidence="2">The sequence shown here is derived from an EMBL/GenBank/DDBJ whole genome shotgun (WGS) entry which is preliminary data.</text>
</comment>
<dbReference type="EMBL" id="QXFU01005018">
    <property type="protein sequence ID" value="KAE8966015.1"/>
    <property type="molecule type" value="Genomic_DNA"/>
</dbReference>
<proteinExistence type="predicted"/>
<evidence type="ECO:0000313" key="1">
    <source>
        <dbReference type="EMBL" id="KAE8966015.1"/>
    </source>
</evidence>
<accession>A0A6A3NWX0</accession>
<reference evidence="3 4" key="1">
    <citation type="submission" date="2018-09" db="EMBL/GenBank/DDBJ databases">
        <title>Genomic investigation of the strawberry pathogen Phytophthora fragariae indicates pathogenicity is determined by transcriptional variation in three key races.</title>
        <authorList>
            <person name="Adams T.M."/>
            <person name="Armitage A.D."/>
            <person name="Sobczyk M.K."/>
            <person name="Bates H.J."/>
            <person name="Dunwell J.M."/>
            <person name="Nellist C.F."/>
            <person name="Harrison R.J."/>
        </authorList>
    </citation>
    <scope>NUCLEOTIDE SEQUENCE [LARGE SCALE GENOMIC DNA]</scope>
    <source>
        <strain evidence="2 3">SCRP249</strain>
        <strain evidence="1 4">SCRP324</strain>
    </source>
</reference>
<name>A0A6A3NWX0_9STRA</name>
<gene>
    <name evidence="2" type="ORF">PR001_g3563</name>
    <name evidence="1" type="ORF">PR002_g28501</name>
</gene>
<dbReference type="Proteomes" id="UP000435112">
    <property type="component" value="Unassembled WGS sequence"/>
</dbReference>
<evidence type="ECO:0000313" key="3">
    <source>
        <dbReference type="Proteomes" id="UP000429607"/>
    </source>
</evidence>
<dbReference type="AlphaFoldDB" id="A0A6A3NWX0"/>
<protein>
    <submittedName>
        <fullName evidence="2">Uncharacterized protein</fullName>
    </submittedName>
</protein>